<comment type="similarity">
    <text evidence="2 4">Belongs to the class-III pyridoxal-phosphate-dependent aminotransferase family.</text>
</comment>
<evidence type="ECO:0000256" key="4">
    <source>
        <dbReference type="RuleBase" id="RU003560"/>
    </source>
</evidence>
<dbReference type="GO" id="GO:0030170">
    <property type="term" value="F:pyridoxal phosphate binding"/>
    <property type="evidence" value="ECO:0007669"/>
    <property type="project" value="InterPro"/>
</dbReference>
<evidence type="ECO:0000256" key="1">
    <source>
        <dbReference type="ARBA" id="ARBA00001933"/>
    </source>
</evidence>
<dbReference type="NCBIfam" id="NF004755">
    <property type="entry name" value="PRK06082.1"/>
    <property type="match status" value="1"/>
</dbReference>
<name>A0A846N2H7_9PROT</name>
<dbReference type="AlphaFoldDB" id="A0A846N2H7"/>
<dbReference type="InterPro" id="IPR005814">
    <property type="entry name" value="Aminotrans_3"/>
</dbReference>
<dbReference type="InterPro" id="IPR015422">
    <property type="entry name" value="PyrdxlP-dep_Trfase_small"/>
</dbReference>
<dbReference type="GO" id="GO:0034386">
    <property type="term" value="F:4-aminobutyrate:2-oxoglutarate transaminase activity"/>
    <property type="evidence" value="ECO:0007669"/>
    <property type="project" value="UniProtKB-EC"/>
</dbReference>
<dbReference type="InterPro" id="IPR015421">
    <property type="entry name" value="PyrdxlP-dep_Trfase_major"/>
</dbReference>
<keyword evidence="6" id="KW-1185">Reference proteome</keyword>
<evidence type="ECO:0000256" key="2">
    <source>
        <dbReference type="ARBA" id="ARBA00008954"/>
    </source>
</evidence>
<dbReference type="InterPro" id="IPR049704">
    <property type="entry name" value="Aminotrans_3_PPA_site"/>
</dbReference>
<keyword evidence="5" id="KW-0808">Transferase</keyword>
<dbReference type="CDD" id="cd00610">
    <property type="entry name" value="OAT_like"/>
    <property type="match status" value="1"/>
</dbReference>
<dbReference type="PANTHER" id="PTHR43094">
    <property type="entry name" value="AMINOTRANSFERASE"/>
    <property type="match status" value="1"/>
</dbReference>
<keyword evidence="5" id="KW-0032">Aminotransferase</keyword>
<dbReference type="InterPro" id="IPR015424">
    <property type="entry name" value="PyrdxlP-dep_Trfase"/>
</dbReference>
<dbReference type="Gene3D" id="3.40.640.10">
    <property type="entry name" value="Type I PLP-dependent aspartate aminotransferase-like (Major domain)"/>
    <property type="match status" value="1"/>
</dbReference>
<dbReference type="EMBL" id="JAASRM010000001">
    <property type="protein sequence ID" value="NIK89813.1"/>
    <property type="molecule type" value="Genomic_DNA"/>
</dbReference>
<sequence length="442" mass="47232">MTQDIFDFAEGDTNLSPNKTGWLKDHVSAEARGLLEEDARWFIHQSLSTPCLDAIAGAEGIYLINTDGRRIMDFHGNAAHHVGYGHPRVVQAMREQIETLPFCPRRYTNAPAISLAAKLASLAPGDLSKILFAPGGTSAIGMALKLARHVTGRHKTVSMWDSFHGASLDAISVGGEAQFRRGAGPLLPGTEHVPPPSLARRFFGDDAEAPLRLADYIDYVLGVQGDVGAVIAEPMRWTTVEPPPPGFWQRVRQSCDRHGALLIFDEIPSGLGRSGTMFVTEQTGVVPDMLVLGKGLGGGIFPLAALIARGDLDAVSDRAIGHYTHEKSPVGCAAALATLSVIEEEGLVAKAADLGAWALDDLRRRVGALPGVRAVRGLGLYFGIEVESAARADSAMYRSLERCLSFKIGGGNVITLCPPLTISEAELAQAFDIVTDVLRNEA</sequence>
<evidence type="ECO:0000313" key="5">
    <source>
        <dbReference type="EMBL" id="NIK89813.1"/>
    </source>
</evidence>
<organism evidence="5 6">
    <name type="scientific">Rhizomicrobium palustre</name>
    <dbReference type="NCBI Taxonomy" id="189966"/>
    <lineage>
        <taxon>Bacteria</taxon>
        <taxon>Pseudomonadati</taxon>
        <taxon>Pseudomonadota</taxon>
        <taxon>Alphaproteobacteria</taxon>
        <taxon>Micropepsales</taxon>
        <taxon>Micropepsaceae</taxon>
        <taxon>Rhizomicrobium</taxon>
    </lineage>
</organism>
<dbReference type="RefSeq" id="WP_167083869.1">
    <property type="nucleotide sequence ID" value="NZ_BAAADC010000001.1"/>
</dbReference>
<dbReference type="EC" id="2.6.1.19" evidence="5"/>
<accession>A0A846N2H7</accession>
<dbReference type="Gene3D" id="3.90.1150.10">
    <property type="entry name" value="Aspartate Aminotransferase, domain 1"/>
    <property type="match status" value="1"/>
</dbReference>
<protein>
    <submittedName>
        <fullName evidence="5">4-aminobutyrate aminotransferase</fullName>
        <ecNumber evidence="5">2.6.1.19</ecNumber>
    </submittedName>
</protein>
<reference evidence="5 6" key="1">
    <citation type="submission" date="2020-03" db="EMBL/GenBank/DDBJ databases">
        <title>Genomic Encyclopedia of Type Strains, Phase IV (KMG-IV): sequencing the most valuable type-strain genomes for metagenomic binning, comparative biology and taxonomic classification.</title>
        <authorList>
            <person name="Goeker M."/>
        </authorList>
    </citation>
    <scope>NUCLEOTIDE SEQUENCE [LARGE SCALE GENOMIC DNA]</scope>
    <source>
        <strain evidence="5 6">DSM 19867</strain>
    </source>
</reference>
<dbReference type="PIRSF" id="PIRSF000521">
    <property type="entry name" value="Transaminase_4ab_Lys_Orn"/>
    <property type="match status" value="1"/>
</dbReference>
<keyword evidence="3 4" id="KW-0663">Pyridoxal phosphate</keyword>
<comment type="caution">
    <text evidence="5">The sequence shown here is derived from an EMBL/GenBank/DDBJ whole genome shotgun (WGS) entry which is preliminary data.</text>
</comment>
<dbReference type="PANTHER" id="PTHR43094:SF1">
    <property type="entry name" value="AMINOTRANSFERASE CLASS-III"/>
    <property type="match status" value="1"/>
</dbReference>
<gene>
    <name evidence="5" type="ORF">FHS83_003131</name>
</gene>
<proteinExistence type="inferred from homology"/>
<evidence type="ECO:0000256" key="3">
    <source>
        <dbReference type="ARBA" id="ARBA00022898"/>
    </source>
</evidence>
<dbReference type="Pfam" id="PF00202">
    <property type="entry name" value="Aminotran_3"/>
    <property type="match status" value="1"/>
</dbReference>
<dbReference type="SUPFAM" id="SSF53383">
    <property type="entry name" value="PLP-dependent transferases"/>
    <property type="match status" value="1"/>
</dbReference>
<dbReference type="PROSITE" id="PS00600">
    <property type="entry name" value="AA_TRANSFER_CLASS_3"/>
    <property type="match status" value="1"/>
</dbReference>
<evidence type="ECO:0000313" key="6">
    <source>
        <dbReference type="Proteomes" id="UP000570514"/>
    </source>
</evidence>
<dbReference type="Proteomes" id="UP000570514">
    <property type="component" value="Unassembled WGS sequence"/>
</dbReference>
<comment type="cofactor">
    <cofactor evidence="1">
        <name>pyridoxal 5'-phosphate</name>
        <dbReference type="ChEBI" id="CHEBI:597326"/>
    </cofactor>
</comment>